<evidence type="ECO:0000313" key="3">
    <source>
        <dbReference type="Proteomes" id="UP000799118"/>
    </source>
</evidence>
<name>A0A6A4GQK4_9AGAR</name>
<proteinExistence type="predicted"/>
<protein>
    <recommendedName>
        <fullName evidence="1">DUF6570 domain-containing protein</fullName>
    </recommendedName>
</protein>
<feature type="domain" description="DUF6570" evidence="1">
    <location>
        <begin position="301"/>
        <end position="326"/>
    </location>
</feature>
<reference evidence="2" key="1">
    <citation type="journal article" date="2019" name="Environ. Microbiol.">
        <title>Fungal ecological strategies reflected in gene transcription - a case study of two litter decomposers.</title>
        <authorList>
            <person name="Barbi F."/>
            <person name="Kohler A."/>
            <person name="Barry K."/>
            <person name="Baskaran P."/>
            <person name="Daum C."/>
            <person name="Fauchery L."/>
            <person name="Ihrmark K."/>
            <person name="Kuo A."/>
            <person name="LaButti K."/>
            <person name="Lipzen A."/>
            <person name="Morin E."/>
            <person name="Grigoriev I.V."/>
            <person name="Henrissat B."/>
            <person name="Lindahl B."/>
            <person name="Martin F."/>
        </authorList>
    </citation>
    <scope>NUCLEOTIDE SEQUENCE</scope>
    <source>
        <strain evidence="2">JB14</strain>
    </source>
</reference>
<sequence>MMLLFLLGSDSKCIPTQQVLTCSVSFLCAYHQDSHVLTARVLTCAVSSLHAQCQDSRVCILQGYPQDNRVMILHSYIVCDRVLFRVLYSSARILVIEAFFDSRNILSGISFLVNGIAFKIMTMTPTLMLQKEMPSLLHRSVILFHHICVWGFASVKPLYNCGGSEANLLWIPSLAAPTLLSEKPFTFCFPVCCSSNTDIPFPPPPLSQRRIDQVISGWCTDSSPHLFQEVGCGVCGQLTPVTQLTSIKHMKNYLDVLEAPGVTRLPCTKSTESISECKGPVLDLTCADRICDTCRHPLREGKVPKHALANGLWLGEVPNVLKDLTFY</sequence>
<dbReference type="Pfam" id="PF20209">
    <property type="entry name" value="DUF6570"/>
    <property type="match status" value="1"/>
</dbReference>
<dbReference type="Proteomes" id="UP000799118">
    <property type="component" value="Unassembled WGS sequence"/>
</dbReference>
<dbReference type="EMBL" id="ML769791">
    <property type="protein sequence ID" value="KAE9387580.1"/>
    <property type="molecule type" value="Genomic_DNA"/>
</dbReference>
<evidence type="ECO:0000313" key="2">
    <source>
        <dbReference type="EMBL" id="KAE9387580.1"/>
    </source>
</evidence>
<organism evidence="2 3">
    <name type="scientific">Gymnopus androsaceus JB14</name>
    <dbReference type="NCBI Taxonomy" id="1447944"/>
    <lineage>
        <taxon>Eukaryota</taxon>
        <taxon>Fungi</taxon>
        <taxon>Dikarya</taxon>
        <taxon>Basidiomycota</taxon>
        <taxon>Agaricomycotina</taxon>
        <taxon>Agaricomycetes</taxon>
        <taxon>Agaricomycetidae</taxon>
        <taxon>Agaricales</taxon>
        <taxon>Marasmiineae</taxon>
        <taxon>Omphalotaceae</taxon>
        <taxon>Gymnopus</taxon>
    </lineage>
</organism>
<accession>A0A6A4GQK4</accession>
<evidence type="ECO:0000259" key="1">
    <source>
        <dbReference type="Pfam" id="PF20209"/>
    </source>
</evidence>
<dbReference type="InterPro" id="IPR046700">
    <property type="entry name" value="DUF6570"/>
</dbReference>
<dbReference type="OrthoDB" id="3202965at2759"/>
<keyword evidence="3" id="KW-1185">Reference proteome</keyword>
<dbReference type="AlphaFoldDB" id="A0A6A4GQK4"/>
<gene>
    <name evidence="2" type="ORF">BT96DRAFT_1079141</name>
</gene>